<reference evidence="9" key="2">
    <citation type="submission" date="2022-01" db="EMBL/GenBank/DDBJ databases">
        <authorList>
            <person name="Yamashiro T."/>
            <person name="Shiraishi A."/>
            <person name="Satake H."/>
            <person name="Nakayama K."/>
        </authorList>
    </citation>
    <scope>NUCLEOTIDE SEQUENCE</scope>
</reference>
<dbReference type="InterPro" id="IPR036955">
    <property type="entry name" value="AP2/ERF_dom_sf"/>
</dbReference>
<keyword evidence="3" id="KW-0238">DNA-binding</keyword>
<sequence>MLASQNPKKRAGRKIFKETRHPIYRGVRSRQYGKWVCEVRHPITQSRVWLGTHDTADMAARAHDVAVLALRGPTACLNFADSVWRLPIPKSSDVLDIQKAAAEAAKAFRPIVEIAKIVYEVDVDEIFGSMAGELMLPSPHTLGHGNIFDDVELF</sequence>
<dbReference type="SMART" id="SM00380">
    <property type="entry name" value="AP2"/>
    <property type="match status" value="1"/>
</dbReference>
<gene>
    <name evidence="9" type="ORF">Tco_1006705</name>
</gene>
<evidence type="ECO:0000256" key="7">
    <source>
        <dbReference type="ARBA" id="ARBA00024343"/>
    </source>
</evidence>
<keyword evidence="10" id="KW-1185">Reference proteome</keyword>
<dbReference type="Proteomes" id="UP001151760">
    <property type="component" value="Unassembled WGS sequence"/>
</dbReference>
<dbReference type="InterPro" id="IPR001471">
    <property type="entry name" value="AP2/ERF_dom"/>
</dbReference>
<evidence type="ECO:0000256" key="3">
    <source>
        <dbReference type="ARBA" id="ARBA00023125"/>
    </source>
</evidence>
<dbReference type="EMBL" id="BQNB010017437">
    <property type="protein sequence ID" value="GJT63172.1"/>
    <property type="molecule type" value="Genomic_DNA"/>
</dbReference>
<comment type="similarity">
    <text evidence="7">Belongs to the AP2/ERF transcription factor family. ERF subfamily.</text>
</comment>
<organism evidence="9 10">
    <name type="scientific">Tanacetum coccineum</name>
    <dbReference type="NCBI Taxonomy" id="301880"/>
    <lineage>
        <taxon>Eukaryota</taxon>
        <taxon>Viridiplantae</taxon>
        <taxon>Streptophyta</taxon>
        <taxon>Embryophyta</taxon>
        <taxon>Tracheophyta</taxon>
        <taxon>Spermatophyta</taxon>
        <taxon>Magnoliopsida</taxon>
        <taxon>eudicotyledons</taxon>
        <taxon>Gunneridae</taxon>
        <taxon>Pentapetalae</taxon>
        <taxon>asterids</taxon>
        <taxon>campanulids</taxon>
        <taxon>Asterales</taxon>
        <taxon>Asteraceae</taxon>
        <taxon>Asteroideae</taxon>
        <taxon>Anthemideae</taxon>
        <taxon>Anthemidinae</taxon>
        <taxon>Tanacetum</taxon>
    </lineage>
</organism>
<feature type="domain" description="AP2/ERF" evidence="8">
    <location>
        <begin position="23"/>
        <end position="80"/>
    </location>
</feature>
<dbReference type="CDD" id="cd00018">
    <property type="entry name" value="AP2"/>
    <property type="match status" value="1"/>
</dbReference>
<keyword evidence="2" id="KW-0805">Transcription regulation</keyword>
<proteinExistence type="inferred from homology"/>
<evidence type="ECO:0000256" key="2">
    <source>
        <dbReference type="ARBA" id="ARBA00023015"/>
    </source>
</evidence>
<dbReference type="PRINTS" id="PR00367">
    <property type="entry name" value="ETHRSPELEMNT"/>
</dbReference>
<keyword evidence="5" id="KW-0804">Transcription</keyword>
<accession>A0ABQ5FKU7</accession>
<dbReference type="Pfam" id="PF00847">
    <property type="entry name" value="AP2"/>
    <property type="match status" value="1"/>
</dbReference>
<protein>
    <submittedName>
        <fullName evidence="9">Dehydration-responsive element-binding factor 1</fullName>
    </submittedName>
</protein>
<dbReference type="SUPFAM" id="SSF54171">
    <property type="entry name" value="DNA-binding domain"/>
    <property type="match status" value="1"/>
</dbReference>
<reference evidence="9" key="1">
    <citation type="journal article" date="2022" name="Int. J. Mol. Sci.">
        <title>Draft Genome of Tanacetum Coccineum: Genomic Comparison of Closely Related Tanacetum-Family Plants.</title>
        <authorList>
            <person name="Yamashiro T."/>
            <person name="Shiraishi A."/>
            <person name="Nakayama K."/>
            <person name="Satake H."/>
        </authorList>
    </citation>
    <scope>NUCLEOTIDE SEQUENCE</scope>
</reference>
<dbReference type="InterPro" id="IPR045277">
    <property type="entry name" value="DRE1A-I"/>
</dbReference>
<keyword evidence="6" id="KW-0539">Nucleus</keyword>
<dbReference type="PANTHER" id="PTHR31839:SF62">
    <property type="entry name" value="AP2_ERF DOMAIN-CONTAINING PROTEIN-RELATED"/>
    <property type="match status" value="1"/>
</dbReference>
<evidence type="ECO:0000256" key="1">
    <source>
        <dbReference type="ARBA" id="ARBA00004123"/>
    </source>
</evidence>
<evidence type="ECO:0000313" key="9">
    <source>
        <dbReference type="EMBL" id="GJT63172.1"/>
    </source>
</evidence>
<evidence type="ECO:0000313" key="10">
    <source>
        <dbReference type="Proteomes" id="UP001151760"/>
    </source>
</evidence>
<dbReference type="InterPro" id="IPR016177">
    <property type="entry name" value="DNA-bd_dom_sf"/>
</dbReference>
<evidence type="ECO:0000256" key="6">
    <source>
        <dbReference type="ARBA" id="ARBA00023242"/>
    </source>
</evidence>
<evidence type="ECO:0000259" key="8">
    <source>
        <dbReference type="PROSITE" id="PS51032"/>
    </source>
</evidence>
<dbReference type="Gene3D" id="3.30.730.10">
    <property type="entry name" value="AP2/ERF domain"/>
    <property type="match status" value="1"/>
</dbReference>
<evidence type="ECO:0000256" key="5">
    <source>
        <dbReference type="ARBA" id="ARBA00023163"/>
    </source>
</evidence>
<dbReference type="PANTHER" id="PTHR31839">
    <property type="entry name" value="DEHYDRATION-RESPONSIVE ELEMENT-BINDING PROTEIN 1D"/>
    <property type="match status" value="1"/>
</dbReference>
<keyword evidence="4" id="KW-0010">Activator</keyword>
<comment type="subcellular location">
    <subcellularLocation>
        <location evidence="1">Nucleus</location>
    </subcellularLocation>
</comment>
<evidence type="ECO:0000256" key="4">
    <source>
        <dbReference type="ARBA" id="ARBA00023159"/>
    </source>
</evidence>
<comment type="caution">
    <text evidence="9">The sequence shown here is derived from an EMBL/GenBank/DDBJ whole genome shotgun (WGS) entry which is preliminary data.</text>
</comment>
<name>A0ABQ5FKU7_9ASTR</name>
<dbReference type="PROSITE" id="PS51032">
    <property type="entry name" value="AP2_ERF"/>
    <property type="match status" value="1"/>
</dbReference>